<keyword evidence="3 11" id="KW-0285">Flavoprotein</keyword>
<dbReference type="InterPro" id="IPR036188">
    <property type="entry name" value="FAD/NAD-bd_sf"/>
</dbReference>
<keyword evidence="13" id="KW-0830">Ubiquinone</keyword>
<keyword evidence="6 11" id="KW-0274">FAD</keyword>
<dbReference type="VEuPathDB" id="FungiDB:AAP_01383"/>
<dbReference type="GO" id="GO:0106364">
    <property type="term" value="F:4-hydroxy-3-all-trans-polyprenylbenzoate oxygenase activity"/>
    <property type="evidence" value="ECO:0007669"/>
    <property type="project" value="UniProtKB-EC"/>
</dbReference>
<evidence type="ECO:0000256" key="3">
    <source>
        <dbReference type="ARBA" id="ARBA00022630"/>
    </source>
</evidence>
<protein>
    <recommendedName>
        <fullName evidence="11">Ubiquinone biosynthesis monooxygenase COQ6, mitochondrial</fullName>
        <ecNumber evidence="11">1.14.15.45</ecNumber>
    </recommendedName>
    <alternativeName>
        <fullName evidence="11">2-methoxy-6-polyprenolphenol 4-hydroxylase</fullName>
        <ecNumber evidence="11">1.14.15.46</ecNumber>
    </alternativeName>
</protein>
<evidence type="ECO:0000313" key="14">
    <source>
        <dbReference type="Proteomes" id="UP000242877"/>
    </source>
</evidence>
<keyword evidence="14" id="KW-1185">Reference proteome</keyword>
<evidence type="ECO:0000256" key="4">
    <source>
        <dbReference type="ARBA" id="ARBA00022688"/>
    </source>
</evidence>
<dbReference type="GO" id="GO:0120538">
    <property type="term" value="F:2-methoxy-6-polyprenolphenol 4-hydroxylase activity"/>
    <property type="evidence" value="ECO:0007669"/>
    <property type="project" value="UniProtKB-EC"/>
</dbReference>
<comment type="pathway">
    <text evidence="11">Cofactor biosynthesis; ubiquinone biosynthesis.</text>
</comment>
<comment type="cofactor">
    <cofactor evidence="1 11">
        <name>FAD</name>
        <dbReference type="ChEBI" id="CHEBI:57692"/>
    </cofactor>
</comment>
<dbReference type="GO" id="GO:0031314">
    <property type="term" value="C:extrinsic component of mitochondrial inner membrane"/>
    <property type="evidence" value="ECO:0007669"/>
    <property type="project" value="UniProtKB-UniRule"/>
</dbReference>
<dbReference type="InterPro" id="IPR000689">
    <property type="entry name" value="UbQ_mOase_COQ6"/>
</dbReference>
<name>A0A168BT47_9EURO</name>
<comment type="caution">
    <text evidence="13">The sequence shown here is derived from an EMBL/GenBank/DDBJ whole genome shotgun (WGS) entry which is preliminary data.</text>
</comment>
<keyword evidence="5 11" id="KW-0999">Mitochondrion inner membrane</keyword>
<feature type="domain" description="FAD-binding" evidence="12">
    <location>
        <begin position="161"/>
        <end position="374"/>
    </location>
</feature>
<comment type="catalytic activity">
    <reaction evidence="11">
        <text>a 4-hydroxy-3-(all-trans-polyprenyl)benzoate + 2 reduced [2Fe-2S]-[ferredoxin] + O2 + 2 H(+) = a 3,4-dihydroxy-5-(all-trans-polyprenyl)benzoate + 2 oxidized [2Fe-2S]-[ferredoxin] + H2O</text>
        <dbReference type="Rhea" id="RHEA:81195"/>
        <dbReference type="Rhea" id="RHEA-COMP:9514"/>
        <dbReference type="Rhea" id="RHEA-COMP:10000"/>
        <dbReference type="Rhea" id="RHEA-COMP:10001"/>
        <dbReference type="Rhea" id="RHEA-COMP:10930"/>
        <dbReference type="ChEBI" id="CHEBI:15377"/>
        <dbReference type="ChEBI" id="CHEBI:15378"/>
        <dbReference type="ChEBI" id="CHEBI:15379"/>
        <dbReference type="ChEBI" id="CHEBI:33737"/>
        <dbReference type="ChEBI" id="CHEBI:33738"/>
        <dbReference type="ChEBI" id="CHEBI:64694"/>
        <dbReference type="ChEBI" id="CHEBI:78396"/>
        <dbReference type="EC" id="1.14.15.45"/>
    </reaction>
</comment>
<dbReference type="PANTHER" id="PTHR43876">
    <property type="entry name" value="UBIQUINONE BIOSYNTHESIS MONOOXYGENASE COQ6, MITOCHONDRIAL"/>
    <property type="match status" value="1"/>
</dbReference>
<evidence type="ECO:0000256" key="1">
    <source>
        <dbReference type="ARBA" id="ARBA00001974"/>
    </source>
</evidence>
<comment type="similarity">
    <text evidence="2 11">Belongs to the UbiH/COQ6 family.</text>
</comment>
<evidence type="ECO:0000313" key="13">
    <source>
        <dbReference type="EMBL" id="KZZ95707.1"/>
    </source>
</evidence>
<evidence type="ECO:0000256" key="5">
    <source>
        <dbReference type="ARBA" id="ARBA00022792"/>
    </source>
</evidence>
<keyword evidence="8 11" id="KW-0503">Monooxygenase</keyword>
<evidence type="ECO:0000256" key="10">
    <source>
        <dbReference type="ARBA" id="ARBA00023136"/>
    </source>
</evidence>
<reference evidence="13 14" key="1">
    <citation type="journal article" date="2016" name="Genome Biol. Evol.">
        <title>Divergent and convergent evolution of fungal pathogenicity.</title>
        <authorList>
            <person name="Shang Y."/>
            <person name="Xiao G."/>
            <person name="Zheng P."/>
            <person name="Cen K."/>
            <person name="Zhan S."/>
            <person name="Wang C."/>
        </authorList>
    </citation>
    <scope>NUCLEOTIDE SEQUENCE [LARGE SCALE GENOMIC DNA]</scope>
    <source>
        <strain evidence="13 14">ARSEF 7405</strain>
    </source>
</reference>
<dbReference type="FunFam" id="3.50.50.60:FF:000021">
    <property type="entry name" value="Ubiquinone biosynthesis monooxygenase COQ6"/>
    <property type="match status" value="1"/>
</dbReference>
<evidence type="ECO:0000256" key="2">
    <source>
        <dbReference type="ARBA" id="ARBA00005349"/>
    </source>
</evidence>
<comment type="subunit">
    <text evidence="11">Component of a multi-subunit COQ enzyme complex, composed of at least COQ3, COQ4, COQ5, COQ6, COQ7 and COQ9.</text>
</comment>
<keyword evidence="10 11" id="KW-0472">Membrane</keyword>
<comment type="catalytic activity">
    <reaction evidence="11">
        <text>a 2-methoxy-6-(all-trans-polyprenyl)phenol + 2 reduced [2Fe-2S]-[ferredoxin] + O2 + 2 H(+) = a 2-methoxy-6-(all-trans-polyprenyl)benzene-1,4-diol + 2 oxidized [2Fe-2S]-[ferredoxin] + H2O</text>
        <dbReference type="Rhea" id="RHEA:81183"/>
        <dbReference type="Rhea" id="RHEA-COMP:9551"/>
        <dbReference type="Rhea" id="RHEA-COMP:10000"/>
        <dbReference type="Rhea" id="RHEA-COMP:10001"/>
        <dbReference type="Rhea" id="RHEA-COMP:10858"/>
        <dbReference type="ChEBI" id="CHEBI:15377"/>
        <dbReference type="ChEBI" id="CHEBI:15378"/>
        <dbReference type="ChEBI" id="CHEBI:15379"/>
        <dbReference type="ChEBI" id="CHEBI:33737"/>
        <dbReference type="ChEBI" id="CHEBI:33738"/>
        <dbReference type="ChEBI" id="CHEBI:62731"/>
        <dbReference type="ChEBI" id="CHEBI:84166"/>
        <dbReference type="EC" id="1.14.15.46"/>
    </reaction>
</comment>
<dbReference type="EC" id="1.14.15.46" evidence="11"/>
<dbReference type="InterPro" id="IPR051205">
    <property type="entry name" value="UbiH/COQ6_monooxygenase"/>
</dbReference>
<dbReference type="GO" id="GO:0071949">
    <property type="term" value="F:FAD binding"/>
    <property type="evidence" value="ECO:0007669"/>
    <property type="project" value="InterPro"/>
</dbReference>
<evidence type="ECO:0000256" key="9">
    <source>
        <dbReference type="ARBA" id="ARBA00023128"/>
    </source>
</evidence>
<keyword evidence="4 11" id="KW-0831">Ubiquinone biosynthesis</keyword>
<evidence type="ECO:0000256" key="7">
    <source>
        <dbReference type="ARBA" id="ARBA00023002"/>
    </source>
</evidence>
<dbReference type="InterPro" id="IPR010971">
    <property type="entry name" value="UbiH/COQ6"/>
</dbReference>
<dbReference type="HAMAP" id="MF_03193">
    <property type="entry name" value="COQ6_monooxygenase"/>
    <property type="match status" value="1"/>
</dbReference>
<dbReference type="PANTHER" id="PTHR43876:SF7">
    <property type="entry name" value="UBIQUINONE BIOSYNTHESIS MONOOXYGENASE COQ6, MITOCHONDRIAL"/>
    <property type="match status" value="1"/>
</dbReference>
<evidence type="ECO:0000256" key="6">
    <source>
        <dbReference type="ARBA" id="ARBA00022827"/>
    </source>
</evidence>
<evidence type="ECO:0000256" key="8">
    <source>
        <dbReference type="ARBA" id="ARBA00023033"/>
    </source>
</evidence>
<comment type="subcellular location">
    <subcellularLocation>
        <location evidence="11">Mitochondrion inner membrane</location>
        <topology evidence="11">Peripheral membrane protein</topology>
        <orientation evidence="11">Matrix side</orientation>
    </subcellularLocation>
</comment>
<sequence>MTGASPITSKLRTAIIETQDFDKMRKWQMEPTEYSNRTVSLAPSSVSFLRQIGVWDHVDRDRVQPYEEMQVWDAPTESHISFDLAKANTVAAIAENANLVRGMLRRIDSLAADNVSLFSGTTVAGITTGEAYEDGPDLSAWPILTLAPSNPSIGNAATATTPKKNIAARLLVGADGINSPVRKFASIYAEGWDYNRHGVVASLKLDQSKMPWRTTAFQRFLPELGGPIALLPLPNGHASLVWSTKVANATYLKSLSPPALAAMINAAFRLNEADLKYLFTLDPMKDENAHAEELEWRLKHVSTPLYVPPPVKAVQPGTAASFPLRYRHTGSYIMPRVALVGDAAHVIHPLAGLGLNLGLGDVAALTRTIEYSMTHGMDIGDLLSLEKYVEERYLTNAQIGGACDLLHKVYNVTGNGPFAWARSLGVRVLEGLPPVKNFLTKQAAGAY</sequence>
<evidence type="ECO:0000259" key="12">
    <source>
        <dbReference type="Pfam" id="PF01494"/>
    </source>
</evidence>
<dbReference type="Pfam" id="PF01494">
    <property type="entry name" value="FAD_binding_3"/>
    <property type="match status" value="1"/>
</dbReference>
<dbReference type="Gene3D" id="3.50.50.60">
    <property type="entry name" value="FAD/NAD(P)-binding domain"/>
    <property type="match status" value="2"/>
</dbReference>
<keyword evidence="7 11" id="KW-0560">Oxidoreductase</keyword>
<dbReference type="SUPFAM" id="SSF51905">
    <property type="entry name" value="FAD/NAD(P)-binding domain"/>
    <property type="match status" value="1"/>
</dbReference>
<dbReference type="OrthoDB" id="683240at2759"/>
<dbReference type="InterPro" id="IPR002938">
    <property type="entry name" value="FAD-bd"/>
</dbReference>
<evidence type="ECO:0000256" key="11">
    <source>
        <dbReference type="HAMAP-Rule" id="MF_03193"/>
    </source>
</evidence>
<dbReference type="AlphaFoldDB" id="A0A168BT47"/>
<comment type="function">
    <text evidence="11">FAD-dependent monooxygenase required for two non-consecutive steps during ubiquinone biosynthesis. Required for the C5-ring hydroxylation during ubiquinone biosynthesis by catalyzing the hydroxylation of 4-hydroxy-3-(all-trans-polyprenyl)benzoic acid to 3,4-dihydroxy-5-(all-trans-polyprenyl)benzoic acid. Also acts downstream of coq4, for the C1-hydroxylation during ubiquinone biosynthesis by catalyzing the hydroxylation of 2-methoxy-6-(all-trans-polyprenyl)phenol to 2-methoxy-6-(all-trans-polyprenyl)benzene-1,4-diol. The electrons required for the hydroxylation reaction are funneled indirectly to coq6 from NADPH via a ferredoxin/ferredoxin reductase system.</text>
</comment>
<organism evidence="13 14">
    <name type="scientific">Ascosphaera apis ARSEF 7405</name>
    <dbReference type="NCBI Taxonomy" id="392613"/>
    <lineage>
        <taxon>Eukaryota</taxon>
        <taxon>Fungi</taxon>
        <taxon>Dikarya</taxon>
        <taxon>Ascomycota</taxon>
        <taxon>Pezizomycotina</taxon>
        <taxon>Eurotiomycetes</taxon>
        <taxon>Eurotiomycetidae</taxon>
        <taxon>Onygenales</taxon>
        <taxon>Ascosphaeraceae</taxon>
        <taxon>Ascosphaera</taxon>
    </lineage>
</organism>
<proteinExistence type="inferred from homology"/>
<dbReference type="UniPathway" id="UPA00232"/>
<dbReference type="Proteomes" id="UP000242877">
    <property type="component" value="Unassembled WGS sequence"/>
</dbReference>
<dbReference type="EC" id="1.14.15.45" evidence="11"/>
<gene>
    <name evidence="11" type="primary">COQ6</name>
    <name evidence="13" type="ORF">AAP_01383</name>
</gene>
<dbReference type="EMBL" id="AZGZ01000004">
    <property type="protein sequence ID" value="KZZ95707.1"/>
    <property type="molecule type" value="Genomic_DNA"/>
</dbReference>
<dbReference type="NCBIfam" id="TIGR01988">
    <property type="entry name" value="Ubi-OHases"/>
    <property type="match status" value="1"/>
</dbReference>
<keyword evidence="9 11" id="KW-0496">Mitochondrion</keyword>
<dbReference type="GO" id="GO:0016712">
    <property type="term" value="F:oxidoreductase activity, acting on paired donors, with incorporation or reduction of molecular oxygen, reduced flavin or flavoprotein as one donor, and incorporation of one atom of oxygen"/>
    <property type="evidence" value="ECO:0007669"/>
    <property type="project" value="UniProtKB-UniRule"/>
</dbReference>
<accession>A0A168BT47</accession>